<reference evidence="1 2" key="1">
    <citation type="submission" date="2023-05" db="EMBL/GenBank/DDBJ databases">
        <title>B98-5 Cell Line De Novo Hybrid Assembly: An Optical Mapping Approach.</title>
        <authorList>
            <person name="Kananen K."/>
            <person name="Auerbach J.A."/>
            <person name="Kautto E."/>
            <person name="Blachly J.S."/>
        </authorList>
    </citation>
    <scope>NUCLEOTIDE SEQUENCE [LARGE SCALE GENOMIC DNA]</scope>
    <source>
        <strain evidence="1">B95-8</strain>
        <tissue evidence="1">Cell line</tissue>
    </source>
</reference>
<sequence length="79" mass="8339">MAALAETAALASRVSPTPGNFPVLWATKIRLEMRRELTLCVFTESCNPELLLPTGLALSASKILSCQGPGHSCPEPCLG</sequence>
<dbReference type="EMBL" id="JASSZA010000009">
    <property type="protein sequence ID" value="KAK2101678.1"/>
    <property type="molecule type" value="Genomic_DNA"/>
</dbReference>
<proteinExistence type="predicted"/>
<evidence type="ECO:0000313" key="1">
    <source>
        <dbReference type="EMBL" id="KAK2101678.1"/>
    </source>
</evidence>
<comment type="caution">
    <text evidence="1">The sequence shown here is derived from an EMBL/GenBank/DDBJ whole genome shotgun (WGS) entry which is preliminary data.</text>
</comment>
<accession>A0ABQ9UYX3</accession>
<name>A0ABQ9UYX3_SAGOE</name>
<organism evidence="1 2">
    <name type="scientific">Saguinus oedipus</name>
    <name type="common">Cotton-top tamarin</name>
    <name type="synonym">Oedipomidas oedipus</name>
    <dbReference type="NCBI Taxonomy" id="9490"/>
    <lineage>
        <taxon>Eukaryota</taxon>
        <taxon>Metazoa</taxon>
        <taxon>Chordata</taxon>
        <taxon>Craniata</taxon>
        <taxon>Vertebrata</taxon>
        <taxon>Euteleostomi</taxon>
        <taxon>Mammalia</taxon>
        <taxon>Eutheria</taxon>
        <taxon>Euarchontoglires</taxon>
        <taxon>Primates</taxon>
        <taxon>Haplorrhini</taxon>
        <taxon>Platyrrhini</taxon>
        <taxon>Cebidae</taxon>
        <taxon>Callitrichinae</taxon>
        <taxon>Saguinus</taxon>
    </lineage>
</organism>
<keyword evidence="2" id="KW-1185">Reference proteome</keyword>
<evidence type="ECO:0000313" key="2">
    <source>
        <dbReference type="Proteomes" id="UP001266305"/>
    </source>
</evidence>
<protein>
    <submittedName>
        <fullName evidence="1">Uncharacterized protein</fullName>
    </submittedName>
</protein>
<dbReference type="Proteomes" id="UP001266305">
    <property type="component" value="Unassembled WGS sequence"/>
</dbReference>
<gene>
    <name evidence="1" type="ORF">P7K49_019344</name>
</gene>